<dbReference type="InterPro" id="IPR015813">
    <property type="entry name" value="Pyrv/PenolPyrv_kinase-like_dom"/>
</dbReference>
<evidence type="ECO:0000256" key="1">
    <source>
        <dbReference type="ARBA" id="ARBA00001946"/>
    </source>
</evidence>
<accession>A0ABN2WUS2</accession>
<dbReference type="Pfam" id="PF03328">
    <property type="entry name" value="HpcH_HpaI"/>
    <property type="match status" value="1"/>
</dbReference>
<dbReference type="SUPFAM" id="SSF51621">
    <property type="entry name" value="Phosphoenolpyruvate/pyruvate domain"/>
    <property type="match status" value="1"/>
</dbReference>
<gene>
    <name evidence="5" type="primary">citE</name>
    <name evidence="5" type="ORF">GCM10009823_20980</name>
</gene>
<protein>
    <submittedName>
        <fullName evidence="5">Citrate (Pro-3S)-lyase subunit beta</fullName>
    </submittedName>
</protein>
<dbReference type="InterPro" id="IPR011206">
    <property type="entry name" value="Citrate_lyase_beta/mcl1/mcl2"/>
</dbReference>
<reference evidence="5 6" key="1">
    <citation type="journal article" date="2019" name="Int. J. Syst. Evol. Microbiol.">
        <title>The Global Catalogue of Microorganisms (GCM) 10K type strain sequencing project: providing services to taxonomists for standard genome sequencing and annotation.</title>
        <authorList>
            <consortium name="The Broad Institute Genomics Platform"/>
            <consortium name="The Broad Institute Genome Sequencing Center for Infectious Disease"/>
            <person name="Wu L."/>
            <person name="Ma J."/>
        </authorList>
    </citation>
    <scope>NUCLEOTIDE SEQUENCE [LARGE SCALE GENOMIC DNA]</scope>
    <source>
        <strain evidence="5 6">JCM 15900</strain>
    </source>
</reference>
<keyword evidence="6" id="KW-1185">Reference proteome</keyword>
<dbReference type="EMBL" id="BAAAPZ010000008">
    <property type="protein sequence ID" value="GAA2099218.1"/>
    <property type="molecule type" value="Genomic_DNA"/>
</dbReference>
<dbReference type="Proteomes" id="UP001500984">
    <property type="component" value="Unassembled WGS sequence"/>
</dbReference>
<dbReference type="InterPro" id="IPR040442">
    <property type="entry name" value="Pyrv_kinase-like_dom_sf"/>
</dbReference>
<keyword evidence="2" id="KW-0479">Metal-binding</keyword>
<keyword evidence="3" id="KW-0460">Magnesium</keyword>
<evidence type="ECO:0000256" key="2">
    <source>
        <dbReference type="ARBA" id="ARBA00022723"/>
    </source>
</evidence>
<dbReference type="InterPro" id="IPR005000">
    <property type="entry name" value="Aldolase/citrate-lyase_domain"/>
</dbReference>
<sequence>MTSTFSLRPAWLFVPGDRPDRFAKAADRSDIVILDLEDAVAEGDKDAARKAVAEAAGTLDPARTVVRVNGADTPHFAADLELLASLPFTMVMLPKAESAQSAAPLADYGVIALIETPAGAVNAAEIASVPNVRGLMWGSEDLIASLGGGSSRKADGTYREVARHVRSTTLLAAKTHGKWALDSIWAAIDDLDGLLAEATDAVESGFDGKVSIHPKHVPVVRQAYAPTQEQAAWAAGVLAAAEGAKGAFSYEGSMIDAPLLAHARNIQARAAAAQG</sequence>
<dbReference type="PANTHER" id="PTHR32308">
    <property type="entry name" value="LYASE BETA SUBUNIT, PUTATIVE (AFU_ORTHOLOGUE AFUA_4G13030)-RELATED"/>
    <property type="match status" value="1"/>
</dbReference>
<comment type="caution">
    <text evidence="5">The sequence shown here is derived from an EMBL/GenBank/DDBJ whole genome shotgun (WGS) entry which is preliminary data.</text>
</comment>
<dbReference type="Gene3D" id="3.20.20.60">
    <property type="entry name" value="Phosphoenolpyruvate-binding domains"/>
    <property type="match status" value="1"/>
</dbReference>
<dbReference type="RefSeq" id="WP_291797442.1">
    <property type="nucleotide sequence ID" value="NZ_BAAAPZ010000008.1"/>
</dbReference>
<evidence type="ECO:0000256" key="3">
    <source>
        <dbReference type="ARBA" id="ARBA00022842"/>
    </source>
</evidence>
<name>A0ABN2WUS2_9MICO</name>
<proteinExistence type="predicted"/>
<dbReference type="PANTHER" id="PTHR32308:SF10">
    <property type="entry name" value="CITRATE LYASE SUBUNIT BETA"/>
    <property type="match status" value="1"/>
</dbReference>
<evidence type="ECO:0000259" key="4">
    <source>
        <dbReference type="Pfam" id="PF03328"/>
    </source>
</evidence>
<dbReference type="PIRSF" id="PIRSF015582">
    <property type="entry name" value="Cit_lyase_B"/>
    <property type="match status" value="1"/>
</dbReference>
<evidence type="ECO:0000313" key="5">
    <source>
        <dbReference type="EMBL" id="GAA2099218.1"/>
    </source>
</evidence>
<feature type="domain" description="HpcH/HpaI aldolase/citrate lyase" evidence="4">
    <location>
        <begin position="12"/>
        <end position="214"/>
    </location>
</feature>
<evidence type="ECO:0000313" key="6">
    <source>
        <dbReference type="Proteomes" id="UP001500984"/>
    </source>
</evidence>
<comment type="cofactor">
    <cofactor evidence="1">
        <name>Mg(2+)</name>
        <dbReference type="ChEBI" id="CHEBI:18420"/>
    </cofactor>
</comment>
<organism evidence="5 6">
    <name type="scientific">Brevibacterium salitolerans</name>
    <dbReference type="NCBI Taxonomy" id="1403566"/>
    <lineage>
        <taxon>Bacteria</taxon>
        <taxon>Bacillati</taxon>
        <taxon>Actinomycetota</taxon>
        <taxon>Actinomycetes</taxon>
        <taxon>Micrococcales</taxon>
        <taxon>Brevibacteriaceae</taxon>
        <taxon>Brevibacterium</taxon>
    </lineage>
</organism>